<keyword evidence="1" id="KW-0472">Membrane</keyword>
<proteinExistence type="predicted"/>
<dbReference type="EMBL" id="HBUE01268096">
    <property type="protein sequence ID" value="CAG6562612.1"/>
    <property type="molecule type" value="Transcribed_RNA"/>
</dbReference>
<keyword evidence="1" id="KW-1133">Transmembrane helix</keyword>
<evidence type="ECO:0000256" key="1">
    <source>
        <dbReference type="SAM" id="Phobius"/>
    </source>
</evidence>
<name>A0A8D8NEQ6_CULPI</name>
<organism evidence="2">
    <name type="scientific">Culex pipiens</name>
    <name type="common">House mosquito</name>
    <dbReference type="NCBI Taxonomy" id="7175"/>
    <lineage>
        <taxon>Eukaryota</taxon>
        <taxon>Metazoa</taxon>
        <taxon>Ecdysozoa</taxon>
        <taxon>Arthropoda</taxon>
        <taxon>Hexapoda</taxon>
        <taxon>Insecta</taxon>
        <taxon>Pterygota</taxon>
        <taxon>Neoptera</taxon>
        <taxon>Endopterygota</taxon>
        <taxon>Diptera</taxon>
        <taxon>Nematocera</taxon>
        <taxon>Culicoidea</taxon>
        <taxon>Culicidae</taxon>
        <taxon>Culicinae</taxon>
        <taxon>Culicini</taxon>
        <taxon>Culex</taxon>
        <taxon>Culex</taxon>
    </lineage>
</organism>
<dbReference type="EMBL" id="HBUE01055512">
    <property type="protein sequence ID" value="CAG6466302.1"/>
    <property type="molecule type" value="Transcribed_RNA"/>
</dbReference>
<evidence type="ECO:0000313" key="2">
    <source>
        <dbReference type="EMBL" id="CAG6562612.1"/>
    </source>
</evidence>
<feature type="transmembrane region" description="Helical" evidence="1">
    <location>
        <begin position="12"/>
        <end position="32"/>
    </location>
</feature>
<reference evidence="2" key="1">
    <citation type="submission" date="2021-05" db="EMBL/GenBank/DDBJ databases">
        <authorList>
            <person name="Alioto T."/>
            <person name="Alioto T."/>
            <person name="Gomez Garrido J."/>
        </authorList>
    </citation>
    <scope>NUCLEOTIDE SEQUENCE</scope>
</reference>
<dbReference type="EMBL" id="HBUE01162899">
    <property type="protein sequence ID" value="CAG6511206.1"/>
    <property type="molecule type" value="Transcribed_RNA"/>
</dbReference>
<dbReference type="AlphaFoldDB" id="A0A8D8NEQ6"/>
<protein>
    <submittedName>
        <fullName evidence="2">(northern house mosquito) hypothetical protein</fullName>
    </submittedName>
</protein>
<sequence length="99" mass="11161">MMIADLDSVVWFLGLDATISRLALMMIVGRVVRCLDLERTKRAIVAQSCVQTIPLSSTGCFLELGFSRDCNVRINVFLKRPNALEFVVRKSGWMNPDIK</sequence>
<keyword evidence="1" id="KW-0812">Transmembrane</keyword>
<accession>A0A8D8NEQ6</accession>